<keyword evidence="2" id="KW-1133">Transmembrane helix</keyword>
<organism evidence="4 5">
    <name type="scientific">Glaciihabitans tibetensis</name>
    <dbReference type="NCBI Taxonomy" id="1266600"/>
    <lineage>
        <taxon>Bacteria</taxon>
        <taxon>Bacillati</taxon>
        <taxon>Actinomycetota</taxon>
        <taxon>Actinomycetes</taxon>
        <taxon>Micrococcales</taxon>
        <taxon>Microbacteriaceae</taxon>
        <taxon>Glaciihabitans</taxon>
    </lineage>
</organism>
<feature type="region of interest" description="Disordered" evidence="1">
    <location>
        <begin position="612"/>
        <end position="639"/>
    </location>
</feature>
<protein>
    <submittedName>
        <fullName evidence="4">Transglutaminase superfamily protein</fullName>
    </submittedName>
</protein>
<keyword evidence="2" id="KW-0812">Transmembrane</keyword>
<feature type="transmembrane region" description="Helical" evidence="2">
    <location>
        <begin position="174"/>
        <end position="192"/>
    </location>
</feature>
<evidence type="ECO:0000259" key="3">
    <source>
        <dbReference type="SMART" id="SM00460"/>
    </source>
</evidence>
<name>A0A2T0VHH7_9MICO</name>
<dbReference type="Pfam" id="PF01841">
    <property type="entry name" value="Transglut_core"/>
    <property type="match status" value="1"/>
</dbReference>
<dbReference type="SMART" id="SM00460">
    <property type="entry name" value="TGc"/>
    <property type="match status" value="1"/>
</dbReference>
<dbReference type="InterPro" id="IPR038765">
    <property type="entry name" value="Papain-like_cys_pep_sf"/>
</dbReference>
<feature type="domain" description="Transglutaminase-like" evidence="3">
    <location>
        <begin position="518"/>
        <end position="589"/>
    </location>
</feature>
<dbReference type="AlphaFoldDB" id="A0A2T0VHH7"/>
<dbReference type="RefSeq" id="WP_245884578.1">
    <property type="nucleotide sequence ID" value="NZ_PVTL01000002.1"/>
</dbReference>
<evidence type="ECO:0000256" key="2">
    <source>
        <dbReference type="SAM" id="Phobius"/>
    </source>
</evidence>
<dbReference type="PANTHER" id="PTHR42736">
    <property type="entry name" value="PROTEIN-GLUTAMINE GAMMA-GLUTAMYLTRANSFERASE"/>
    <property type="match status" value="1"/>
</dbReference>
<dbReference type="Gene3D" id="3.10.620.30">
    <property type="match status" value="1"/>
</dbReference>
<sequence>MTSDRPSLAFIVLNTGMLWLATALAAVALWPIYHTPWLVVVVAGALLVGSAIALCGAALRWKAPVVGLVTLAAFLAVGVPLAVPSQAQSGVLPTVQGLGDLVMGVALGWKQLLTISLPVGTFEALLVPFFTLILLLTVVSLSIALRTRRFAVAVFAPAVLYIAALMFGPLSPRYPVLVTLLLAAALVVWAALQRSFVRRALVRRSLALATTGDDEQASVHHSLSDDTRSPRGRTSAGGVVAGGAVAAVRTALSAVVILALAGGAATAAAFVLAPTGDREVLRNAVVQPFRPADYVSPLSVFRRYWTEPTNTAVLFTVTGLPDGARIRIAALDTYNGVIYSVGDEQTGSASGTFTRVPYEFDQSSVSGDSVTLGVEVGELSGPWVPTVGSLQSVQFEGADVAELQSSFFYNNTSGTAAVVGGLSAGDSYTLTAVDPDQPAADAVAELTPGGAAVPPVSVIPEEVTVAVQRYTADAETSGEKLAAMLDGLRSDGYVSHGVGDEPASRSGHAADRISELLTEQRMIGDAEQYAVTAALMARELGFPARVVFGFAPTGQTAPGQVTAVTGADVSAWIEVNSAEFGWVAIDPNPEARDIPPEVPQDATTIARPETVIDPPAAEPAPSEVQDAPRVQEDEADEPEPSTNVLFAVLQWVGSIAAAIVVVLAPFLAIVLAKVRRRRLRRRAPKNLDRITGAWREFEDAALDHGYRPPSSATRSEVAGVVGGASAAVLAAVTDRAVFAPSEPDRVEADRVWRAVNDLNASLDSEVSRWERIKASVSLASLGGYSGRNRTKRGGERL</sequence>
<feature type="transmembrane region" description="Helical" evidence="2">
    <location>
        <begin position="125"/>
        <end position="143"/>
    </location>
</feature>
<feature type="transmembrane region" description="Helical" evidence="2">
    <location>
        <begin position="65"/>
        <end position="83"/>
    </location>
</feature>
<evidence type="ECO:0000256" key="1">
    <source>
        <dbReference type="SAM" id="MobiDB-lite"/>
    </source>
</evidence>
<comment type="caution">
    <text evidence="4">The sequence shown here is derived from an EMBL/GenBank/DDBJ whole genome shotgun (WGS) entry which is preliminary data.</text>
</comment>
<feature type="transmembrane region" description="Helical" evidence="2">
    <location>
        <begin position="36"/>
        <end position="58"/>
    </location>
</feature>
<accession>A0A2T0VHH7</accession>
<dbReference type="InterPro" id="IPR002931">
    <property type="entry name" value="Transglutaminase-like"/>
</dbReference>
<dbReference type="PANTHER" id="PTHR42736:SF1">
    <property type="entry name" value="PROTEIN-GLUTAMINE GAMMA-GLUTAMYLTRANSFERASE"/>
    <property type="match status" value="1"/>
</dbReference>
<dbReference type="InterPro" id="IPR021878">
    <property type="entry name" value="TgpA_N"/>
</dbReference>
<keyword evidence="5" id="KW-1185">Reference proteome</keyword>
<dbReference type="SUPFAM" id="SSF54001">
    <property type="entry name" value="Cysteine proteinases"/>
    <property type="match status" value="1"/>
</dbReference>
<dbReference type="Proteomes" id="UP000237983">
    <property type="component" value="Unassembled WGS sequence"/>
</dbReference>
<keyword evidence="2" id="KW-0472">Membrane</keyword>
<feature type="transmembrane region" description="Helical" evidence="2">
    <location>
        <begin position="150"/>
        <end position="168"/>
    </location>
</feature>
<proteinExistence type="predicted"/>
<feature type="transmembrane region" description="Helical" evidence="2">
    <location>
        <begin position="7"/>
        <end position="30"/>
    </location>
</feature>
<dbReference type="InterPro" id="IPR052901">
    <property type="entry name" value="Bact_TGase-like"/>
</dbReference>
<feature type="transmembrane region" description="Helical" evidence="2">
    <location>
        <begin position="251"/>
        <end position="273"/>
    </location>
</feature>
<dbReference type="Pfam" id="PF11992">
    <property type="entry name" value="TgpA_N"/>
    <property type="match status" value="1"/>
</dbReference>
<evidence type="ECO:0000313" key="5">
    <source>
        <dbReference type="Proteomes" id="UP000237983"/>
    </source>
</evidence>
<evidence type="ECO:0000313" key="4">
    <source>
        <dbReference type="EMBL" id="PRY69621.1"/>
    </source>
</evidence>
<reference evidence="4 5" key="1">
    <citation type="submission" date="2018-03" db="EMBL/GenBank/DDBJ databases">
        <title>Genomic Encyclopedia of Type Strains, Phase III (KMG-III): the genomes of soil and plant-associated and newly described type strains.</title>
        <authorList>
            <person name="Whitman W."/>
        </authorList>
    </citation>
    <scope>NUCLEOTIDE SEQUENCE [LARGE SCALE GENOMIC DNA]</scope>
    <source>
        <strain evidence="4 5">CGMCC 1.12484</strain>
    </source>
</reference>
<dbReference type="EMBL" id="PVTL01000002">
    <property type="protein sequence ID" value="PRY69621.1"/>
    <property type="molecule type" value="Genomic_DNA"/>
</dbReference>
<gene>
    <name evidence="4" type="ORF">B0I08_102298</name>
</gene>
<feature type="transmembrane region" description="Helical" evidence="2">
    <location>
        <begin position="648"/>
        <end position="672"/>
    </location>
</feature>